<dbReference type="PROSITE" id="PS50181">
    <property type="entry name" value="FBOX"/>
    <property type="match status" value="1"/>
</dbReference>
<dbReference type="InterPro" id="IPR001810">
    <property type="entry name" value="F-box_dom"/>
</dbReference>
<dbReference type="EMBL" id="JANVFT010000002">
    <property type="protein sequence ID" value="KAJ4501482.1"/>
    <property type="molecule type" value="Genomic_DNA"/>
</dbReference>
<protein>
    <recommendedName>
        <fullName evidence="1">F-box domain-containing protein</fullName>
    </recommendedName>
</protein>
<dbReference type="SUPFAM" id="SSF81383">
    <property type="entry name" value="F-box domain"/>
    <property type="match status" value="1"/>
</dbReference>
<dbReference type="InterPro" id="IPR036047">
    <property type="entry name" value="F-box-like_dom_sf"/>
</dbReference>
<dbReference type="CDD" id="cd09917">
    <property type="entry name" value="F-box_SF"/>
    <property type="match status" value="1"/>
</dbReference>
<accession>A0ABQ8VYM0</accession>
<dbReference type="Pfam" id="PF00646">
    <property type="entry name" value="F-box"/>
    <property type="match status" value="1"/>
</dbReference>
<keyword evidence="3" id="KW-1185">Reference proteome</keyword>
<evidence type="ECO:0000259" key="1">
    <source>
        <dbReference type="PROSITE" id="PS50181"/>
    </source>
</evidence>
<sequence length="669" mass="74184">MYMDFTLVHESINRLTNLFSFFPPMAPALQSLETGLDSLPLELLEVIISFVDRRTLPSCALVCKRWIPASRGALFSSLALPNDLRTRTFLNLLDNDTPSTFVDARIKHLDLSSSPRSDVGSDSEHVITSWASRTPKTHAALHAVFGHLTSLSVRFTSVWVTSEGTEKVWFRSITSLRLEFVVFEDQNEFQSLIKSLPFLESLELSSVEVTHVGDKGEMEPEDQSQLTSLSIAYIYDPTTIALIAPFCGSLRKFEYDWHSQQYSSARSLPGVGAILRAAGRTLEELSLKTGSWAEGKTFDEGIDALFKSNLELEHLPSLRRLALDISIAYLLPILRRLASAYDVRHSELSAAESQATLESLPSITHLYIPAIGYKSSFRGPNDADLAPTNDTPQMHLNQDQELLGEDTDVQPTGTAPVFHDLNKNLHEALEVLLPIHPVFGDLVELRCDADDLYNAADFAMASSTQFFQSQYYWRMQAREAAESDSVSSTHGVSQPYSTFVPFRRTDTVLALGEADADADADAEVLTPTQFSLGSASLHRYPRPGTLSHSRLRLHVRKLRKHMPLCAAKGITPIPVVRYWFNDVPTGLVFEERMWASGDGYASITGVGNWDASVGGPDGEEIAAFAQAEEDVESMGGMQGLSMRGMEIWDTEKGRVLIVLFLLSAVVMLW</sequence>
<organism evidence="2 3">
    <name type="scientific">Lentinula lateritia</name>
    <dbReference type="NCBI Taxonomy" id="40482"/>
    <lineage>
        <taxon>Eukaryota</taxon>
        <taxon>Fungi</taxon>
        <taxon>Dikarya</taxon>
        <taxon>Basidiomycota</taxon>
        <taxon>Agaricomycotina</taxon>
        <taxon>Agaricomycetes</taxon>
        <taxon>Agaricomycetidae</taxon>
        <taxon>Agaricales</taxon>
        <taxon>Marasmiineae</taxon>
        <taxon>Omphalotaceae</taxon>
        <taxon>Lentinula</taxon>
    </lineage>
</organism>
<dbReference type="Gene3D" id="1.20.1280.50">
    <property type="match status" value="1"/>
</dbReference>
<dbReference type="Proteomes" id="UP001150217">
    <property type="component" value="Unassembled WGS sequence"/>
</dbReference>
<dbReference type="SUPFAM" id="SSF52047">
    <property type="entry name" value="RNI-like"/>
    <property type="match status" value="1"/>
</dbReference>
<name>A0ABQ8VYM0_9AGAR</name>
<evidence type="ECO:0000313" key="3">
    <source>
        <dbReference type="Proteomes" id="UP001150217"/>
    </source>
</evidence>
<evidence type="ECO:0000313" key="2">
    <source>
        <dbReference type="EMBL" id="KAJ4501482.1"/>
    </source>
</evidence>
<feature type="domain" description="F-box" evidence="1">
    <location>
        <begin position="33"/>
        <end position="78"/>
    </location>
</feature>
<dbReference type="Gene3D" id="3.80.10.10">
    <property type="entry name" value="Ribonuclease Inhibitor"/>
    <property type="match status" value="1"/>
</dbReference>
<comment type="caution">
    <text evidence="2">The sequence shown here is derived from an EMBL/GenBank/DDBJ whole genome shotgun (WGS) entry which is preliminary data.</text>
</comment>
<gene>
    <name evidence="2" type="ORF">C8R41DRAFT_208317</name>
</gene>
<dbReference type="InterPro" id="IPR032675">
    <property type="entry name" value="LRR_dom_sf"/>
</dbReference>
<reference evidence="2" key="1">
    <citation type="submission" date="2022-08" db="EMBL/GenBank/DDBJ databases">
        <title>A Global Phylogenomic Analysis of the Shiitake Genus Lentinula.</title>
        <authorList>
            <consortium name="DOE Joint Genome Institute"/>
            <person name="Sierra-Patev S."/>
            <person name="Min B."/>
            <person name="Naranjo-Ortiz M."/>
            <person name="Looney B."/>
            <person name="Konkel Z."/>
            <person name="Slot J.C."/>
            <person name="Sakamoto Y."/>
            <person name="Steenwyk J.L."/>
            <person name="Rokas A."/>
            <person name="Carro J."/>
            <person name="Camarero S."/>
            <person name="Ferreira P."/>
            <person name="Molpeceres G."/>
            <person name="Ruiz-Duenas F.J."/>
            <person name="Serrano A."/>
            <person name="Henrissat B."/>
            <person name="Drula E."/>
            <person name="Hughes K.W."/>
            <person name="Mata J.L."/>
            <person name="Ishikawa N.K."/>
            <person name="Vargas-Isla R."/>
            <person name="Ushijima S."/>
            <person name="Smith C.A."/>
            <person name="Ahrendt S."/>
            <person name="Andreopoulos W."/>
            <person name="He G."/>
            <person name="Labutti K."/>
            <person name="Lipzen A."/>
            <person name="Ng V."/>
            <person name="Riley R."/>
            <person name="Sandor L."/>
            <person name="Barry K."/>
            <person name="Martinez A.T."/>
            <person name="Xiao Y."/>
            <person name="Gibbons J.G."/>
            <person name="Terashima K."/>
            <person name="Grigoriev I.V."/>
            <person name="Hibbett D.S."/>
        </authorList>
    </citation>
    <scope>NUCLEOTIDE SEQUENCE</scope>
    <source>
        <strain evidence="2">RHP3577 ss4</strain>
    </source>
</reference>
<proteinExistence type="predicted"/>